<dbReference type="GO" id="GO:0006635">
    <property type="term" value="P:fatty acid beta-oxidation"/>
    <property type="evidence" value="ECO:0007669"/>
    <property type="project" value="TreeGrafter"/>
</dbReference>
<dbReference type="PANTHER" id="PTHR11941:SF54">
    <property type="entry name" value="ENOYL-COA HYDRATASE, MITOCHONDRIAL"/>
    <property type="match status" value="1"/>
</dbReference>
<evidence type="ECO:0000313" key="8">
    <source>
        <dbReference type="EMBL" id="GAD84214.1"/>
    </source>
</evidence>
<evidence type="ECO:0000256" key="1">
    <source>
        <dbReference type="ARBA" id="ARBA00002994"/>
    </source>
</evidence>
<dbReference type="eggNOG" id="COG1024">
    <property type="taxonomic scope" value="Bacteria"/>
</dbReference>
<evidence type="ECO:0000256" key="3">
    <source>
        <dbReference type="ARBA" id="ARBA00022832"/>
    </source>
</evidence>
<dbReference type="InterPro" id="IPR018376">
    <property type="entry name" value="Enoyl-CoA_hyd/isom_CS"/>
</dbReference>
<evidence type="ECO:0000256" key="2">
    <source>
        <dbReference type="ARBA" id="ARBA00005254"/>
    </source>
</evidence>
<gene>
    <name evidence="8" type="ORF">NCAST_21_01650</name>
</gene>
<dbReference type="CDD" id="cd06558">
    <property type="entry name" value="crotonase-like"/>
    <property type="match status" value="1"/>
</dbReference>
<dbReference type="PANTHER" id="PTHR11941">
    <property type="entry name" value="ENOYL-COA HYDRATASE-RELATED"/>
    <property type="match status" value="1"/>
</dbReference>
<dbReference type="Pfam" id="PF00378">
    <property type="entry name" value="ECH_1"/>
    <property type="match status" value="1"/>
</dbReference>
<dbReference type="SUPFAM" id="SSF52096">
    <property type="entry name" value="ClpP/crotonase"/>
    <property type="match status" value="1"/>
</dbReference>
<dbReference type="InterPro" id="IPR054898">
    <property type="entry name" value="EnCoAhydt_DpgD"/>
</dbReference>
<dbReference type="PROSITE" id="PS00166">
    <property type="entry name" value="ENOYL_COA_HYDRATASE"/>
    <property type="match status" value="1"/>
</dbReference>
<dbReference type="InterPro" id="IPR014748">
    <property type="entry name" value="Enoyl-CoA_hydra_C"/>
</dbReference>
<dbReference type="STRING" id="1824.SAMN05444423_10884"/>
<proteinExistence type="inferred from homology"/>
<keyword evidence="9" id="KW-1185">Reference proteome</keyword>
<evidence type="ECO:0000313" key="9">
    <source>
        <dbReference type="Proteomes" id="UP000017048"/>
    </source>
</evidence>
<organism evidence="8 9">
    <name type="scientific">Nocardia asteroides NBRC 15531</name>
    <dbReference type="NCBI Taxonomy" id="1110697"/>
    <lineage>
        <taxon>Bacteria</taxon>
        <taxon>Bacillati</taxon>
        <taxon>Actinomycetota</taxon>
        <taxon>Actinomycetes</taxon>
        <taxon>Mycobacteriales</taxon>
        <taxon>Nocardiaceae</taxon>
        <taxon>Nocardia</taxon>
    </lineage>
</organism>
<keyword evidence="4" id="KW-0456">Lyase</keyword>
<keyword evidence="3" id="KW-0276">Fatty acid metabolism</keyword>
<comment type="caution">
    <text evidence="8">The sequence shown here is derived from an EMBL/GenBank/DDBJ whole genome shotgun (WGS) entry which is preliminary data.</text>
</comment>
<dbReference type="GO" id="GO:0004300">
    <property type="term" value="F:enoyl-CoA hydratase activity"/>
    <property type="evidence" value="ECO:0007669"/>
    <property type="project" value="UniProtKB-EC"/>
</dbReference>
<accession>U5EGD9</accession>
<dbReference type="InterPro" id="IPR001753">
    <property type="entry name" value="Enoyl-CoA_hydra/iso"/>
</dbReference>
<dbReference type="Gene3D" id="3.90.226.10">
    <property type="entry name" value="2-enoyl-CoA Hydratase, Chain A, domain 1"/>
    <property type="match status" value="1"/>
</dbReference>
<dbReference type="EMBL" id="BAFO02000021">
    <property type="protein sequence ID" value="GAD84214.1"/>
    <property type="molecule type" value="Genomic_DNA"/>
</dbReference>
<dbReference type="InterPro" id="IPR029045">
    <property type="entry name" value="ClpP/crotonase-like_dom_sf"/>
</dbReference>
<reference evidence="8 9" key="1">
    <citation type="journal article" date="2014" name="BMC Genomics">
        <title>Genome based analysis of type-I polyketide synthase and nonribosomal peptide synthetase gene clusters in seven strains of five representative Nocardia species.</title>
        <authorList>
            <person name="Komaki H."/>
            <person name="Ichikawa N."/>
            <person name="Hosoyama A."/>
            <person name="Takahashi-Nakaguchi A."/>
            <person name="Matsuzawa T."/>
            <person name="Suzuki K."/>
            <person name="Fujita N."/>
            <person name="Gonoi T."/>
        </authorList>
    </citation>
    <scope>NUCLEOTIDE SEQUENCE [LARGE SCALE GENOMIC DNA]</scope>
    <source>
        <strain evidence="8 9">NBRC 15531</strain>
    </source>
</reference>
<dbReference type="NCBIfam" id="NF042430">
    <property type="entry name" value="EnCoAhydt_DpgD"/>
    <property type="match status" value="1"/>
</dbReference>
<comment type="catalytic activity">
    <reaction evidence="6">
        <text>a 4-saturated-(3S)-3-hydroxyacyl-CoA = a (3E)-enoyl-CoA + H2O</text>
        <dbReference type="Rhea" id="RHEA:20724"/>
        <dbReference type="ChEBI" id="CHEBI:15377"/>
        <dbReference type="ChEBI" id="CHEBI:58521"/>
        <dbReference type="ChEBI" id="CHEBI:137480"/>
        <dbReference type="EC" id="4.2.1.17"/>
    </reaction>
</comment>
<dbReference type="RefSeq" id="WP_019047719.1">
    <property type="nucleotide sequence ID" value="NZ_BAFO02000021.1"/>
</dbReference>
<comment type="catalytic activity">
    <reaction evidence="5">
        <text>a (3S)-3-hydroxyacyl-CoA = a (2E)-enoyl-CoA + H2O</text>
        <dbReference type="Rhea" id="RHEA:16105"/>
        <dbReference type="ChEBI" id="CHEBI:15377"/>
        <dbReference type="ChEBI" id="CHEBI:57318"/>
        <dbReference type="ChEBI" id="CHEBI:58856"/>
        <dbReference type="EC" id="4.2.1.17"/>
    </reaction>
</comment>
<dbReference type="AlphaFoldDB" id="U5EGD9"/>
<dbReference type="GeneID" id="91518308"/>
<evidence type="ECO:0000256" key="4">
    <source>
        <dbReference type="ARBA" id="ARBA00023239"/>
    </source>
</evidence>
<comment type="function">
    <text evidence="1">Could possibly oxidize fatty acids using specific components.</text>
</comment>
<protein>
    <submittedName>
        <fullName evidence="8">Enoyl-CoA hydratase/isomerase family protein</fullName>
    </submittedName>
</protein>
<comment type="similarity">
    <text evidence="2 7">Belongs to the enoyl-CoA hydratase/isomerase family.</text>
</comment>
<keyword evidence="3" id="KW-0443">Lipid metabolism</keyword>
<name>U5EGD9_NOCAS</name>
<dbReference type="OrthoDB" id="9790967at2"/>
<evidence type="ECO:0000256" key="6">
    <source>
        <dbReference type="ARBA" id="ARBA00023717"/>
    </source>
</evidence>
<evidence type="ECO:0000256" key="5">
    <source>
        <dbReference type="ARBA" id="ARBA00023709"/>
    </source>
</evidence>
<evidence type="ECO:0000256" key="7">
    <source>
        <dbReference type="RuleBase" id="RU003707"/>
    </source>
</evidence>
<dbReference type="Proteomes" id="UP000017048">
    <property type="component" value="Unassembled WGS sequence"/>
</dbReference>
<dbReference type="Gene3D" id="1.10.12.10">
    <property type="entry name" value="Lyase 2-enoyl-coa Hydratase, Chain A, domain 2"/>
    <property type="match status" value="1"/>
</dbReference>
<dbReference type="GO" id="GO:0016853">
    <property type="term" value="F:isomerase activity"/>
    <property type="evidence" value="ECO:0007669"/>
    <property type="project" value="UniProtKB-KW"/>
</dbReference>
<sequence>MTTTTAARTVDYRKQGRVATVELNRPHVLNAMNRAMHAELAEIWDDIEADENVWVVVLSGAGDRAFSVGQDLKELAGRIGDGEPTRSSFGSAGKPGYPRLTERFSFAKPIVAKVSGYALGGGCELALACDIVVAATDTRFGLPEAKLGLIPGAGGVFRLPRQIPHRVAMGHLLTGRPLPAARAYELGLINEVVDAAELDACVDGWVADLLACAPLSVRAIKEAAARSATLPLPAAFAADYPWERLRADSADATEGPLAFAEKRRPNWTGR</sequence>